<comment type="caution">
    <text evidence="3">The sequence shown here is derived from an EMBL/GenBank/DDBJ whole genome shotgun (WGS) entry which is preliminary data.</text>
</comment>
<evidence type="ECO:0000313" key="3">
    <source>
        <dbReference type="EMBL" id="POR51692.1"/>
    </source>
</evidence>
<dbReference type="AlphaFoldDB" id="A0A2S4MAD0"/>
<keyword evidence="2" id="KW-0732">Signal</keyword>
<proteinExistence type="predicted"/>
<feature type="signal peptide" evidence="2">
    <location>
        <begin position="1"/>
        <end position="29"/>
    </location>
</feature>
<reference evidence="3 4" key="1">
    <citation type="submission" date="2018-01" db="EMBL/GenBank/DDBJ databases">
        <title>Genomic Encyclopedia of Type Strains, Phase III (KMG-III): the genomes of soil and plant-associated and newly described type strains.</title>
        <authorList>
            <person name="Whitman W."/>
        </authorList>
    </citation>
    <scope>NUCLEOTIDE SEQUENCE [LARGE SCALE GENOMIC DNA]</scope>
    <source>
        <strain evidence="3 4">JCM 18070</strain>
    </source>
</reference>
<protein>
    <recommendedName>
        <fullName evidence="5">Lipoprotein</fullName>
    </recommendedName>
</protein>
<name>A0A2S4MAD0_9BURK</name>
<gene>
    <name evidence="3" type="ORF">B0G62_106226</name>
</gene>
<evidence type="ECO:0000256" key="1">
    <source>
        <dbReference type="SAM" id="MobiDB-lite"/>
    </source>
</evidence>
<keyword evidence="4" id="KW-1185">Reference proteome</keyword>
<accession>A0A2S4MAD0</accession>
<feature type="region of interest" description="Disordered" evidence="1">
    <location>
        <begin position="88"/>
        <end position="112"/>
    </location>
</feature>
<dbReference type="PROSITE" id="PS51257">
    <property type="entry name" value="PROKAR_LIPOPROTEIN"/>
    <property type="match status" value="1"/>
</dbReference>
<organism evidence="3 4">
    <name type="scientific">Paraburkholderia eburnea</name>
    <dbReference type="NCBI Taxonomy" id="1189126"/>
    <lineage>
        <taxon>Bacteria</taxon>
        <taxon>Pseudomonadati</taxon>
        <taxon>Pseudomonadota</taxon>
        <taxon>Betaproteobacteria</taxon>
        <taxon>Burkholderiales</taxon>
        <taxon>Burkholderiaceae</taxon>
        <taxon>Paraburkholderia</taxon>
    </lineage>
</organism>
<sequence length="112" mass="11382">MKKGNLMKLECLRIARLLMPLAAVCTALGGCMTSTPVWDAHFGEAVRASSQAQIIDPHAGENNPSTPGVDGQSAVSAMTQYDKLFSAPPVSANPYTIGVSSGMGGGGSSGGQ</sequence>
<evidence type="ECO:0000313" key="4">
    <source>
        <dbReference type="Proteomes" id="UP000237381"/>
    </source>
</evidence>
<evidence type="ECO:0008006" key="5">
    <source>
        <dbReference type="Google" id="ProtNLM"/>
    </source>
</evidence>
<evidence type="ECO:0000256" key="2">
    <source>
        <dbReference type="SAM" id="SignalP"/>
    </source>
</evidence>
<dbReference type="Proteomes" id="UP000237381">
    <property type="component" value="Unassembled WGS sequence"/>
</dbReference>
<feature type="chain" id="PRO_5015784507" description="Lipoprotein" evidence="2">
    <location>
        <begin position="30"/>
        <end position="112"/>
    </location>
</feature>
<dbReference type="EMBL" id="PQGA01000006">
    <property type="protein sequence ID" value="POR51692.1"/>
    <property type="molecule type" value="Genomic_DNA"/>
</dbReference>
<feature type="compositionally biased region" description="Gly residues" evidence="1">
    <location>
        <begin position="101"/>
        <end position="112"/>
    </location>
</feature>